<reference evidence="1 2" key="1">
    <citation type="submission" date="2017-03" db="EMBL/GenBank/DDBJ databases">
        <title>Genome Survey of Euroglyphus maynei.</title>
        <authorList>
            <person name="Arlian L.G."/>
            <person name="Morgan M.S."/>
            <person name="Rider S.D."/>
        </authorList>
    </citation>
    <scope>NUCLEOTIDE SEQUENCE [LARGE SCALE GENOMIC DNA]</scope>
    <source>
        <strain evidence="1">Arlian Lab</strain>
        <tissue evidence="1">Whole body</tissue>
    </source>
</reference>
<organism evidence="1 2">
    <name type="scientific">Euroglyphus maynei</name>
    <name type="common">Mayne's house dust mite</name>
    <dbReference type="NCBI Taxonomy" id="6958"/>
    <lineage>
        <taxon>Eukaryota</taxon>
        <taxon>Metazoa</taxon>
        <taxon>Ecdysozoa</taxon>
        <taxon>Arthropoda</taxon>
        <taxon>Chelicerata</taxon>
        <taxon>Arachnida</taxon>
        <taxon>Acari</taxon>
        <taxon>Acariformes</taxon>
        <taxon>Sarcoptiformes</taxon>
        <taxon>Astigmata</taxon>
        <taxon>Psoroptidia</taxon>
        <taxon>Analgoidea</taxon>
        <taxon>Pyroglyphidae</taxon>
        <taxon>Pyroglyphinae</taxon>
        <taxon>Euroglyphus</taxon>
    </lineage>
</organism>
<proteinExistence type="predicted"/>
<dbReference type="AlphaFoldDB" id="A0A1Y3ARU7"/>
<sequence length="67" mass="7777">MKKQKKKGKNDLIQVFVTVPDGHCNVNINIESIIIVNDRPNDDLIEELIQLRQQPKILDPKITVWTQ</sequence>
<evidence type="ECO:0000313" key="2">
    <source>
        <dbReference type="Proteomes" id="UP000194236"/>
    </source>
</evidence>
<comment type="caution">
    <text evidence="1">The sequence shown here is derived from an EMBL/GenBank/DDBJ whole genome shotgun (WGS) entry which is preliminary data.</text>
</comment>
<name>A0A1Y3ARU7_EURMA</name>
<evidence type="ECO:0000313" key="1">
    <source>
        <dbReference type="EMBL" id="OTF70588.1"/>
    </source>
</evidence>
<dbReference type="Proteomes" id="UP000194236">
    <property type="component" value="Unassembled WGS sequence"/>
</dbReference>
<protein>
    <submittedName>
        <fullName evidence="1">Uncharacterized protein</fullName>
    </submittedName>
</protein>
<gene>
    <name evidence="1" type="ORF">BLA29_014619</name>
</gene>
<accession>A0A1Y3ARU7</accession>
<keyword evidence="2" id="KW-1185">Reference proteome</keyword>
<dbReference type="EMBL" id="MUJZ01065004">
    <property type="protein sequence ID" value="OTF70588.1"/>
    <property type="molecule type" value="Genomic_DNA"/>
</dbReference>